<feature type="compositionally biased region" description="Low complexity" evidence="1">
    <location>
        <begin position="195"/>
        <end position="237"/>
    </location>
</feature>
<feature type="compositionally biased region" description="Gly residues" evidence="1">
    <location>
        <begin position="587"/>
        <end position="603"/>
    </location>
</feature>
<feature type="region of interest" description="Disordered" evidence="1">
    <location>
        <begin position="195"/>
        <end position="463"/>
    </location>
</feature>
<gene>
    <name evidence="2" type="ORF">RHOBADRAFT_53780</name>
</gene>
<feature type="region of interest" description="Disordered" evidence="1">
    <location>
        <begin position="479"/>
        <end position="648"/>
    </location>
</feature>
<keyword evidence="3" id="KW-1185">Reference proteome</keyword>
<protein>
    <submittedName>
        <fullName evidence="2">Uncharacterized protein</fullName>
    </submittedName>
</protein>
<evidence type="ECO:0000313" key="3">
    <source>
        <dbReference type="Proteomes" id="UP000053890"/>
    </source>
</evidence>
<sequence length="648" mass="63885">MTTLSSSLALEGHALPQPVAQHGASTALGRPLAQPERGDVEPDTRTALCHDQPTTRPVLNDLADSLASTTLTDSSPPLPPLPPASSSYPLLPDIPGSSSARASSSAPPHADAEVEALVDPPEQAARSGARKSSLTPSEEALILPGVQPSATSTARRRPSVDAQSVASGTSGRSAQSGGHSFATAKNYFPLVQKRSAAGPSTTSSAATTTASAATADPWGAPASPGAARASPAGSPASETPPPMRQARRRPSGSSSLASSTRPASVFPTIKPSRSAGSSVFPLRSPPSSSSTTAAAPAADSPSARSSDAGSLRSDSLVGAPASPPPSLLARPTPSPAHSGTSPSLFSRPSSSVYTPSLAPSRRSTETSSTSLGRGVALAKPSYAKSRAPSHAEAFYASAPEPLPGPPSIFLNPTPQPRSVKELLPNPKRRLSAFFGGGGGGGSSGKARAPGDAAAAASSSSGRAKSASILDAALASSATWAAHRGEQWRAPAHSAAAFPSGASASGPPVGYRPAHQVRRQQEEAAARLAAARASEAAGAGAGTGEGAASPGGPTMGGGGEVPVSGEAIAEAFTRNQGRGALGPNGARAGEGAGEGAGGRGGGAGLERTRSGASMASVAGIDEPAGRAFPVRREAFPTRARPQGGAAGAE</sequence>
<accession>A0A194S2W4</accession>
<feature type="compositionally biased region" description="Low complexity" evidence="1">
    <location>
        <begin position="84"/>
        <end position="106"/>
    </location>
</feature>
<proteinExistence type="predicted"/>
<name>A0A194S2W4_RHOGW</name>
<organism evidence="2 3">
    <name type="scientific">Rhodotorula graminis (strain WP1)</name>
    <dbReference type="NCBI Taxonomy" id="578459"/>
    <lineage>
        <taxon>Eukaryota</taxon>
        <taxon>Fungi</taxon>
        <taxon>Dikarya</taxon>
        <taxon>Basidiomycota</taxon>
        <taxon>Pucciniomycotina</taxon>
        <taxon>Microbotryomycetes</taxon>
        <taxon>Sporidiobolales</taxon>
        <taxon>Sporidiobolaceae</taxon>
        <taxon>Rhodotorula</taxon>
    </lineage>
</organism>
<feature type="compositionally biased region" description="Low complexity" evidence="1">
    <location>
        <begin position="327"/>
        <end position="351"/>
    </location>
</feature>
<feature type="region of interest" description="Disordered" evidence="1">
    <location>
        <begin position="15"/>
        <end position="180"/>
    </location>
</feature>
<feature type="compositionally biased region" description="Polar residues" evidence="1">
    <location>
        <begin position="161"/>
        <end position="178"/>
    </location>
</feature>
<evidence type="ECO:0000256" key="1">
    <source>
        <dbReference type="SAM" id="MobiDB-lite"/>
    </source>
</evidence>
<feature type="compositionally biased region" description="Low complexity" evidence="1">
    <location>
        <begin position="489"/>
        <end position="507"/>
    </location>
</feature>
<dbReference type="RefSeq" id="XP_018270894.1">
    <property type="nucleotide sequence ID" value="XM_018417005.1"/>
</dbReference>
<dbReference type="OMA" id="HPYATAK"/>
<feature type="compositionally biased region" description="Low complexity" evidence="1">
    <location>
        <begin position="251"/>
        <end position="264"/>
    </location>
</feature>
<feature type="compositionally biased region" description="Low complexity" evidence="1">
    <location>
        <begin position="285"/>
        <end position="308"/>
    </location>
</feature>
<dbReference type="Proteomes" id="UP000053890">
    <property type="component" value="Unassembled WGS sequence"/>
</dbReference>
<feature type="compositionally biased region" description="Gly residues" evidence="1">
    <location>
        <begin position="434"/>
        <end position="443"/>
    </location>
</feature>
<dbReference type="AlphaFoldDB" id="A0A194S2W4"/>
<evidence type="ECO:0000313" key="2">
    <source>
        <dbReference type="EMBL" id="KPV74845.1"/>
    </source>
</evidence>
<feature type="compositionally biased region" description="Low complexity" evidence="1">
    <location>
        <begin position="525"/>
        <end position="537"/>
    </location>
</feature>
<dbReference type="OrthoDB" id="2526949at2759"/>
<dbReference type="GeneID" id="28977453"/>
<reference evidence="2 3" key="1">
    <citation type="journal article" date="2015" name="Front. Microbiol.">
        <title>Genome sequence of the plant growth promoting endophytic yeast Rhodotorula graminis WP1.</title>
        <authorList>
            <person name="Firrincieli A."/>
            <person name="Otillar R."/>
            <person name="Salamov A."/>
            <person name="Schmutz J."/>
            <person name="Khan Z."/>
            <person name="Redman R.S."/>
            <person name="Fleck N.D."/>
            <person name="Lindquist E."/>
            <person name="Grigoriev I.V."/>
            <person name="Doty S.L."/>
        </authorList>
    </citation>
    <scope>NUCLEOTIDE SEQUENCE [LARGE SCALE GENOMIC DNA]</scope>
    <source>
        <strain evidence="2 3">WP1</strain>
    </source>
</reference>
<feature type="compositionally biased region" description="Low complexity" evidence="1">
    <location>
        <begin position="61"/>
        <end position="75"/>
    </location>
</feature>
<feature type="compositionally biased region" description="Low complexity" evidence="1">
    <location>
        <begin position="444"/>
        <end position="463"/>
    </location>
</feature>
<dbReference type="STRING" id="578459.A0A194S2W4"/>
<dbReference type="EMBL" id="KQ474079">
    <property type="protein sequence ID" value="KPV74845.1"/>
    <property type="molecule type" value="Genomic_DNA"/>
</dbReference>